<sequence>MTTTEIPHEIMHLAQEIARFHVNQYTRQFDTLAWRIADALMARDQRAADIAKNAADHRLRASSLSLPIETSPIIAKDRANVAARIASAILTYDKESS</sequence>
<dbReference type="RefSeq" id="WP_105743340.1">
    <property type="nucleotide sequence ID" value="NZ_PVBR01000014.1"/>
</dbReference>
<evidence type="ECO:0000313" key="2">
    <source>
        <dbReference type="Proteomes" id="UP000239434"/>
    </source>
</evidence>
<protein>
    <submittedName>
        <fullName evidence="1">Uncharacterized protein</fullName>
    </submittedName>
</protein>
<dbReference type="AlphaFoldDB" id="A0A2S9INK8"/>
<comment type="caution">
    <text evidence="1">The sequence shown here is derived from an EMBL/GenBank/DDBJ whole genome shotgun (WGS) entry which is preliminary data.</text>
</comment>
<dbReference type="EMBL" id="PVBR01000014">
    <property type="protein sequence ID" value="PRD42072.1"/>
    <property type="molecule type" value="Genomic_DNA"/>
</dbReference>
<organism evidence="1 2">
    <name type="scientific">Phyllobacterium phragmitis</name>
    <dbReference type="NCBI Taxonomy" id="2670329"/>
    <lineage>
        <taxon>Bacteria</taxon>
        <taxon>Pseudomonadati</taxon>
        <taxon>Pseudomonadota</taxon>
        <taxon>Alphaproteobacteria</taxon>
        <taxon>Hyphomicrobiales</taxon>
        <taxon>Phyllobacteriaceae</taxon>
        <taxon>Phyllobacterium</taxon>
    </lineage>
</organism>
<evidence type="ECO:0000313" key="1">
    <source>
        <dbReference type="EMBL" id="PRD42072.1"/>
    </source>
</evidence>
<keyword evidence="2" id="KW-1185">Reference proteome</keyword>
<proteinExistence type="predicted"/>
<gene>
    <name evidence="1" type="ORF">C5748_18110</name>
</gene>
<accession>A0A2S9INK8</accession>
<dbReference type="Proteomes" id="UP000239434">
    <property type="component" value="Unassembled WGS sequence"/>
</dbReference>
<reference evidence="1 2" key="1">
    <citation type="submission" date="2018-02" db="EMBL/GenBank/DDBJ databases">
        <title>The draft genome of Phyllobacterium sp. 1N-3.</title>
        <authorList>
            <person name="Liu L."/>
            <person name="Li L."/>
            <person name="Zhang X."/>
            <person name="Wang T."/>
            <person name="Liang L."/>
        </authorList>
    </citation>
    <scope>NUCLEOTIDE SEQUENCE [LARGE SCALE GENOMIC DNA]</scope>
    <source>
        <strain evidence="1 2">1N-3</strain>
    </source>
</reference>
<name>A0A2S9INK8_9HYPH</name>